<dbReference type="EMBL" id="LC621239">
    <property type="protein sequence ID" value="BCT90777.1"/>
    <property type="molecule type" value="Genomic_DNA"/>
</dbReference>
<comment type="subcellular location">
    <subcellularLocation>
        <location evidence="10">Host nucleus</location>
    </subcellularLocation>
    <text evidence="10">Accumulates in infected cells.</text>
</comment>
<keyword evidence="5 10" id="KW-0235">DNA replication</keyword>
<keyword evidence="2 10" id="KW-0597">Phosphoprotein</keyword>
<evidence type="ECO:0000256" key="9">
    <source>
        <dbReference type="ARBA" id="ARBA00023125"/>
    </source>
</evidence>
<feature type="binding site" evidence="10">
    <location>
        <position position="382"/>
    </location>
    <ligand>
        <name>Zn(2+)</name>
        <dbReference type="ChEBI" id="CHEBI:29105"/>
        <label>2</label>
    </ligand>
</feature>
<evidence type="ECO:0000259" key="12">
    <source>
        <dbReference type="Pfam" id="PF02236"/>
    </source>
</evidence>
<protein>
    <recommendedName>
        <fullName evidence="10">DNA-binding protein</fullName>
        <shortName evidence="10">DBP</shortName>
    </recommendedName>
    <alternativeName>
        <fullName evidence="10">Early 2A protein</fullName>
    </alternativeName>
    <alternativeName>
        <fullName evidence="10">Early E2A DNA-binding protein</fullName>
    </alternativeName>
</protein>
<keyword evidence="8 10" id="KW-1194">Viral DNA replication</keyword>
<keyword evidence="1 10" id="KW-0244">Early protein</keyword>
<comment type="similarity">
    <text evidence="10">Belongs to the adenoviridae E2A DNA-binding protein family.</text>
</comment>
<feature type="binding site" evidence="10">
    <location>
        <position position="271"/>
    </location>
    <ligand>
        <name>Zn(2+)</name>
        <dbReference type="ChEBI" id="CHEBI:29105"/>
        <label>1</label>
    </ligand>
</feature>
<dbReference type="SUPFAM" id="SSF47724">
    <property type="entry name" value="Domain of early E2A DNA-binding protein, ADDBP"/>
    <property type="match status" value="1"/>
</dbReference>
<evidence type="ECO:0000256" key="4">
    <source>
        <dbReference type="ARBA" id="ARBA00022581"/>
    </source>
</evidence>
<dbReference type="InterPro" id="IPR037540">
    <property type="entry name" value="ADV_DNB2"/>
</dbReference>
<dbReference type="InterPro" id="IPR003176">
    <property type="entry name" value="Adenovirus_DNA-bd_a"/>
</dbReference>
<comment type="caution">
    <text evidence="10">Lacks conserved residue(s) required for the propagation of feature annotation.</text>
</comment>
<dbReference type="GO" id="GO:0006260">
    <property type="term" value="P:DNA replication"/>
    <property type="evidence" value="ECO:0007669"/>
    <property type="project" value="UniProtKB-KW"/>
</dbReference>
<feature type="binding site" evidence="10">
    <location>
        <position position="202"/>
    </location>
    <ligand>
        <name>Zn(2+)</name>
        <dbReference type="ChEBI" id="CHEBI:29105"/>
        <label>1</label>
    </ligand>
</feature>
<dbReference type="GO" id="GO:0042025">
    <property type="term" value="C:host cell nucleus"/>
    <property type="evidence" value="ECO:0007669"/>
    <property type="project" value="UniProtKB-SubCell"/>
</dbReference>
<dbReference type="InterPro" id="IPR005376">
    <property type="entry name" value="Adenovirus_DNA-bd_zn-bd"/>
</dbReference>
<evidence type="ECO:0000256" key="10">
    <source>
        <dbReference type="HAMAP-Rule" id="MF_04054"/>
    </source>
</evidence>
<dbReference type="GO" id="GO:0019028">
    <property type="term" value="C:viral capsid"/>
    <property type="evidence" value="ECO:0007669"/>
    <property type="project" value="UniProtKB-UniRule"/>
</dbReference>
<feature type="binding site" evidence="10">
    <location>
        <position position="255"/>
    </location>
    <ligand>
        <name>Zn(2+)</name>
        <dbReference type="ChEBI" id="CHEBI:29105"/>
        <label>1</label>
    </ligand>
</feature>
<dbReference type="InterPro" id="IPR036367">
    <property type="entry name" value="Ad_DBP_C_sf"/>
</dbReference>
<accession>A0A9W4FTC1</accession>
<dbReference type="GO" id="GO:0008270">
    <property type="term" value="F:zinc ion binding"/>
    <property type="evidence" value="ECO:0007669"/>
    <property type="project" value="UniProtKB-UniRule"/>
</dbReference>
<evidence type="ECO:0000256" key="11">
    <source>
        <dbReference type="SAM" id="MobiDB-lite"/>
    </source>
</evidence>
<keyword evidence="6 10" id="KW-0479">Metal-binding</keyword>
<dbReference type="InterPro" id="IPR036362">
    <property type="entry name" value="Adenovirus_DNA-bd_N_sf"/>
</dbReference>
<feature type="compositionally biased region" description="Low complexity" evidence="11">
    <location>
        <begin position="38"/>
        <end position="50"/>
    </location>
</feature>
<feature type="region of interest" description="Disordered" evidence="11">
    <location>
        <begin position="29"/>
        <end position="82"/>
    </location>
</feature>
<evidence type="ECO:0000313" key="14">
    <source>
        <dbReference type="EMBL" id="BCT90777.1"/>
    </source>
</evidence>
<keyword evidence="9 10" id="KW-0238">DNA-binding</keyword>
<evidence type="ECO:0000259" key="13">
    <source>
        <dbReference type="Pfam" id="PF03728"/>
    </source>
</evidence>
<feature type="binding site" evidence="10">
    <location>
        <position position="200"/>
    </location>
    <ligand>
        <name>Zn(2+)</name>
        <dbReference type="ChEBI" id="CHEBI:29105"/>
        <label>1</label>
    </ligand>
</feature>
<keyword evidence="7 10" id="KW-0862">Zinc</keyword>
<feature type="domain" description="Adenovirus DNA-binding all-alpha" evidence="12">
    <location>
        <begin position="100"/>
        <end position="178"/>
    </location>
</feature>
<dbReference type="GO" id="GO:0003677">
    <property type="term" value="F:DNA binding"/>
    <property type="evidence" value="ECO:0007669"/>
    <property type="project" value="UniProtKB-UniRule"/>
</dbReference>
<evidence type="ECO:0000256" key="5">
    <source>
        <dbReference type="ARBA" id="ARBA00022705"/>
    </source>
</evidence>
<proteinExistence type="inferred from homology"/>
<feature type="binding site" evidence="10">
    <location>
        <position position="314"/>
    </location>
    <ligand>
        <name>Zn(2+)</name>
        <dbReference type="ChEBI" id="CHEBI:29105"/>
        <label>2</label>
    </ligand>
</feature>
<comment type="function">
    <text evidence="10">Plays a role in the elongation phase of viral strand displacement replication by unwinding the template in an ATP-independent fashion, employing its capacity to form multimers. Also enhances the rate of initiation. Released from template upon second strand synthesis. Assembles in complex with viral pTP, viral pol, host NFIA and host POU2F1/OCT1 on viral origin of replication. Covers the whole ssDNA genome during synthesis. The complementary strand synthesis induces its relese from DNA template. May inhibit cellular transcription mediated by the interaction between host SRCAP and CBP.</text>
</comment>
<evidence type="ECO:0000256" key="2">
    <source>
        <dbReference type="ARBA" id="ARBA00022553"/>
    </source>
</evidence>
<dbReference type="Gene3D" id="3.90.148.10">
    <property type="entry name" value="Adenovirus DNA-binding, C-terminal domain superfamily/Adenovirus DNA-binding, zinc binding domain"/>
    <property type="match status" value="1"/>
</dbReference>
<feature type="domain" description="Adenovirus DNA-binding zinc-binding" evidence="13">
    <location>
        <begin position="200"/>
        <end position="298"/>
    </location>
</feature>
<dbReference type="GO" id="GO:0006351">
    <property type="term" value="P:DNA-templated transcription"/>
    <property type="evidence" value="ECO:0007669"/>
    <property type="project" value="UniProtKB-UniRule"/>
</dbReference>
<evidence type="ECO:0000256" key="8">
    <source>
        <dbReference type="ARBA" id="ARBA00023109"/>
    </source>
</evidence>
<sequence length="442" mass="49931">MSQNHYEDIFDSDEEGKLVIDETPRVKKVTKRRKATEDITPPTTPDIVEPASSKKVRVIESDDEAHSTSKGKKRSVVSKPNVSPAAKISRKLLDQNEMKWQKAMDVAVSFLVPLKVDIKDLTLLPDAGTMECFRKGVQSWLNEQKRFVPLTFSTQKSLQTAVARFVFDFVLRAAEICPADWNPNGCVVWEHKTNEEKLYCLHGLPMINKEQIVEMDINSENGQRALKESPERAKIVTNKWGRSVVQMKNADAMCCFYDLKSSLNSFSSESCGYFYSDGNKARQGFYQIRDFVKAMYPQMPKAGEMLLMPLVCECNYGHHVIPLLGKQTCKVTPFALNAVSNIDRSLVEDAKVLATLNNPVVLVFQCCNPVFRNTKANPQKNCDFKISSTDVVMALQLAKQMWSSLTGTKASIVVQEFKWQPQYRVQNTLLPTGQDDADECLF</sequence>
<dbReference type="GO" id="GO:0039687">
    <property type="term" value="P:viral DNA strand displacement replication"/>
    <property type="evidence" value="ECO:0007669"/>
    <property type="project" value="UniProtKB-UniRule"/>
</dbReference>
<feature type="region of interest" description="Flexible loop" evidence="10">
    <location>
        <begin position="213"/>
        <end position="247"/>
    </location>
</feature>
<feature type="compositionally biased region" description="Basic and acidic residues" evidence="11">
    <location>
        <begin position="57"/>
        <end position="67"/>
    </location>
</feature>
<keyword evidence="4 10" id="KW-0945">Host-virus interaction</keyword>
<dbReference type="Gene3D" id="1.10.269.10">
    <property type="entry name" value="Adenovirus DNA-binding, N-terminal domain"/>
    <property type="match status" value="1"/>
</dbReference>
<comment type="domain">
    <text evidence="10">The C-terminal arm bridges DBP molecules together, thereby creating a chain.</text>
</comment>
<gene>
    <name evidence="10" type="primary">DBP</name>
</gene>
<dbReference type="Pfam" id="PF03728">
    <property type="entry name" value="Viral_DNA_Zn_bi"/>
    <property type="match status" value="2"/>
</dbReference>
<dbReference type="Pfam" id="PF02236">
    <property type="entry name" value="Viral_DNA_bi"/>
    <property type="match status" value="1"/>
</dbReference>
<evidence type="ECO:0000256" key="1">
    <source>
        <dbReference type="ARBA" id="ARBA00022518"/>
    </source>
</evidence>
<organismHost>
    <name type="scientific">Bos taurus</name>
    <name type="common">Bovine</name>
    <dbReference type="NCBI Taxonomy" id="9913"/>
</organismHost>
<dbReference type="SUPFAM" id="SSF57917">
    <property type="entry name" value="Zn-binding domains of ADDBP"/>
    <property type="match status" value="2"/>
</dbReference>
<comment type="subunit">
    <text evidence="10">Homomultimerizes on viral ssDNA bound to pTP. Forms a initiation complex with viral polymerase, pTP and hosts NFIA and POU2F1/OCT1. Interacts with host SRCAP.</text>
</comment>
<reference evidence="14" key="1">
    <citation type="submission" date="2021-03" db="EMBL/GenBank/DDBJ databases">
        <title>First isolation, molecular characterization, and serological survey of bovine adenovirus type 2 in Japan.</title>
        <authorList>
            <person name="Kumagai A."/>
            <person name="Hatama S."/>
        </authorList>
    </citation>
    <scope>NUCLEOTIDE SEQUENCE</scope>
    <source>
        <strain evidence="14">KY19-1</strain>
    </source>
</reference>
<dbReference type="HAMAP" id="MF_04054">
    <property type="entry name" value="ADV_DNB2"/>
    <property type="match status" value="1"/>
</dbReference>
<dbReference type="InterPro" id="IPR036368">
    <property type="entry name" value="ADBP_zn-bd_sf"/>
</dbReference>
<evidence type="ECO:0000256" key="7">
    <source>
        <dbReference type="ARBA" id="ARBA00022833"/>
    </source>
</evidence>
<evidence type="ECO:0000256" key="6">
    <source>
        <dbReference type="ARBA" id="ARBA00022723"/>
    </source>
</evidence>
<feature type="binding site" evidence="10">
    <location>
        <position position="366"/>
    </location>
    <ligand>
        <name>Zn(2+)</name>
        <dbReference type="ChEBI" id="CHEBI:29105"/>
        <label>2</label>
    </ligand>
</feature>
<feature type="region of interest" description="C-terminal arm, DBP binding" evidence="10">
    <location>
        <begin position="428"/>
        <end position="442"/>
    </location>
</feature>
<keyword evidence="3 10" id="KW-1048">Host nucleus</keyword>
<feature type="binding site" evidence="10">
    <location>
        <position position="312"/>
    </location>
    <ligand>
        <name>Zn(2+)</name>
        <dbReference type="ChEBI" id="CHEBI:29105"/>
        <label>2</label>
    </ligand>
</feature>
<feature type="domain" description="Adenovirus DNA-binding zinc-binding" evidence="13">
    <location>
        <begin position="312"/>
        <end position="404"/>
    </location>
</feature>
<organism evidence="14">
    <name type="scientific">Bovine adenovirus 2</name>
    <name type="common">BAdV-2</name>
    <name type="synonym">Mastadenovirus bos2</name>
    <dbReference type="NCBI Taxonomy" id="114429"/>
    <lineage>
        <taxon>Viruses</taxon>
        <taxon>Varidnaviria</taxon>
        <taxon>Bamfordvirae</taxon>
        <taxon>Preplasmiviricota</taxon>
        <taxon>Polisuviricotina</taxon>
        <taxon>Pharingeaviricetes</taxon>
        <taxon>Rowavirales</taxon>
        <taxon>Adenoviridae</taxon>
        <taxon>Mastadenovirus</taxon>
        <taxon>Mastadenovirus bovidae</taxon>
        <taxon>Ovine mastadenovirus A</taxon>
    </lineage>
</organism>
<evidence type="ECO:0000256" key="3">
    <source>
        <dbReference type="ARBA" id="ARBA00022562"/>
    </source>
</evidence>
<name>A0A9W4FTC1_ADEB2</name>
<dbReference type="GO" id="GO:0045740">
    <property type="term" value="P:positive regulation of DNA replication"/>
    <property type="evidence" value="ECO:0007669"/>
    <property type="project" value="UniProtKB-UniRule"/>
</dbReference>
<dbReference type="Proteomes" id="UP000664909">
    <property type="component" value="Segment"/>
</dbReference>